<name>A0AAJ1BJ93_9GAMM</name>
<protein>
    <submittedName>
        <fullName evidence="2">Uncharacterized protein</fullName>
    </submittedName>
</protein>
<evidence type="ECO:0000313" key="3">
    <source>
        <dbReference type="Proteomes" id="UP001297581"/>
    </source>
</evidence>
<keyword evidence="3" id="KW-1185">Reference proteome</keyword>
<accession>A0AAJ1BJ93</accession>
<keyword evidence="1" id="KW-0472">Membrane</keyword>
<sequence>MLIIDNRESVFDTLIVLTDNYLFVGTKTDEKLDKALEGLQSASSDNDIEALVDGKAVALEDIKKVSCNIHSELVYVKHKTPKETREQSISCQDQKTTEQLLSALKEKLSFNEKRVQYGPTRAAIKPSIFVAISAFITYILFGAAQAVAANPDVELSGRRQGLKAAFVWVMEFLGPTGVMILGGLITLLCAYWLVKRVKTPPLMCALQPA</sequence>
<feature type="transmembrane region" description="Helical" evidence="1">
    <location>
        <begin position="128"/>
        <end position="148"/>
    </location>
</feature>
<gene>
    <name evidence="2" type="ORF">MJ923_16015</name>
</gene>
<dbReference type="RefSeq" id="WP_240591935.1">
    <property type="nucleotide sequence ID" value="NZ_JAKUDL010000006.1"/>
</dbReference>
<dbReference type="AlphaFoldDB" id="A0AAJ1BJ93"/>
<reference evidence="2 3" key="1">
    <citation type="submission" date="2022-02" db="EMBL/GenBank/DDBJ databases">
        <title>The genome sequence of Shewanella sp. 3B26.</title>
        <authorList>
            <person name="Du J."/>
        </authorList>
    </citation>
    <scope>NUCLEOTIDE SEQUENCE [LARGE SCALE GENOMIC DNA]</scope>
    <source>
        <strain evidence="2 3">3B26</strain>
    </source>
</reference>
<dbReference type="EMBL" id="JAKUDL010000006">
    <property type="protein sequence ID" value="MCH4295811.1"/>
    <property type="molecule type" value="Genomic_DNA"/>
</dbReference>
<comment type="caution">
    <text evidence="2">The sequence shown here is derived from an EMBL/GenBank/DDBJ whole genome shotgun (WGS) entry which is preliminary data.</text>
</comment>
<evidence type="ECO:0000256" key="1">
    <source>
        <dbReference type="SAM" id="Phobius"/>
    </source>
</evidence>
<keyword evidence="1" id="KW-1133">Transmembrane helix</keyword>
<evidence type="ECO:0000313" key="2">
    <source>
        <dbReference type="EMBL" id="MCH4295811.1"/>
    </source>
</evidence>
<keyword evidence="1" id="KW-0812">Transmembrane</keyword>
<feature type="transmembrane region" description="Helical" evidence="1">
    <location>
        <begin position="168"/>
        <end position="194"/>
    </location>
</feature>
<dbReference type="Proteomes" id="UP001297581">
    <property type="component" value="Unassembled WGS sequence"/>
</dbReference>
<proteinExistence type="predicted"/>
<organism evidence="2 3">
    <name type="scientific">Shewanella zhuhaiensis</name>
    <dbReference type="NCBI Taxonomy" id="2919576"/>
    <lineage>
        <taxon>Bacteria</taxon>
        <taxon>Pseudomonadati</taxon>
        <taxon>Pseudomonadota</taxon>
        <taxon>Gammaproteobacteria</taxon>
        <taxon>Alteromonadales</taxon>
        <taxon>Shewanellaceae</taxon>
        <taxon>Shewanella</taxon>
    </lineage>
</organism>